<comment type="caution">
    <text evidence="2">The sequence shown here is derived from an EMBL/GenBank/DDBJ whole genome shotgun (WGS) entry which is preliminary data.</text>
</comment>
<dbReference type="EMBL" id="LKEA01000002">
    <property type="protein sequence ID" value="ROW11444.1"/>
    <property type="molecule type" value="Genomic_DNA"/>
</dbReference>
<feature type="region of interest" description="Disordered" evidence="1">
    <location>
        <begin position="1"/>
        <end position="41"/>
    </location>
</feature>
<accession>A0A423X639</accession>
<protein>
    <submittedName>
        <fullName evidence="2">Uncharacterized protein</fullName>
    </submittedName>
</protein>
<dbReference type="AlphaFoldDB" id="A0A423X639"/>
<gene>
    <name evidence="2" type="ORF">VMCG_01405</name>
</gene>
<evidence type="ECO:0000313" key="2">
    <source>
        <dbReference type="EMBL" id="ROW11444.1"/>
    </source>
</evidence>
<reference evidence="2 3" key="1">
    <citation type="submission" date="2015-09" db="EMBL/GenBank/DDBJ databases">
        <title>Host preference determinants of Valsa canker pathogens revealed by comparative genomics.</title>
        <authorList>
            <person name="Yin Z."/>
            <person name="Huang L."/>
        </authorList>
    </citation>
    <scope>NUCLEOTIDE SEQUENCE [LARGE SCALE GENOMIC DNA]</scope>
    <source>
        <strain evidence="2 3">03-1</strain>
    </source>
</reference>
<dbReference type="Proteomes" id="UP000283895">
    <property type="component" value="Unassembled WGS sequence"/>
</dbReference>
<evidence type="ECO:0000313" key="3">
    <source>
        <dbReference type="Proteomes" id="UP000283895"/>
    </source>
</evidence>
<sequence length="72" mass="7586">MLPWVESSRRRAGLLSASSSNPSAILPGSAARPTALTRGRSGIKDVHVEEELVIHQQKQLVPQAGLGTGKEG</sequence>
<organism evidence="2 3">
    <name type="scientific">Cytospora schulzeri</name>
    <dbReference type="NCBI Taxonomy" id="448051"/>
    <lineage>
        <taxon>Eukaryota</taxon>
        <taxon>Fungi</taxon>
        <taxon>Dikarya</taxon>
        <taxon>Ascomycota</taxon>
        <taxon>Pezizomycotina</taxon>
        <taxon>Sordariomycetes</taxon>
        <taxon>Sordariomycetidae</taxon>
        <taxon>Diaporthales</taxon>
        <taxon>Cytosporaceae</taxon>
        <taxon>Cytospora</taxon>
    </lineage>
</organism>
<name>A0A423X639_9PEZI</name>
<evidence type="ECO:0000256" key="1">
    <source>
        <dbReference type="SAM" id="MobiDB-lite"/>
    </source>
</evidence>
<keyword evidence="3" id="KW-1185">Reference proteome</keyword>
<proteinExistence type="predicted"/>